<reference evidence="1" key="2">
    <citation type="submission" date="2016-06" db="EMBL/GenBank/DDBJ databases">
        <title>The genome of a short-lived fish provides insights into sex chromosome evolution and the genetic control of aging.</title>
        <authorList>
            <person name="Reichwald K."/>
            <person name="Felder M."/>
            <person name="Petzold A."/>
            <person name="Koch P."/>
            <person name="Groth M."/>
            <person name="Platzer M."/>
        </authorList>
    </citation>
    <scope>NUCLEOTIDE SEQUENCE</scope>
    <source>
        <tissue evidence="1">Brain</tissue>
    </source>
</reference>
<gene>
    <name evidence="1" type="primary">Nfu_g_1_017414</name>
</gene>
<proteinExistence type="predicted"/>
<name>A0A1A8SCG4_9TELE</name>
<feature type="non-terminal residue" evidence="1">
    <location>
        <position position="1"/>
    </location>
</feature>
<dbReference type="AlphaFoldDB" id="A0A1A8SCG4"/>
<organism evidence="1">
    <name type="scientific">Nothobranchius rachovii</name>
    <name type="common">bluefin notho</name>
    <dbReference type="NCBI Taxonomy" id="451742"/>
    <lineage>
        <taxon>Eukaryota</taxon>
        <taxon>Metazoa</taxon>
        <taxon>Chordata</taxon>
        <taxon>Craniata</taxon>
        <taxon>Vertebrata</taxon>
        <taxon>Euteleostomi</taxon>
        <taxon>Actinopterygii</taxon>
        <taxon>Neopterygii</taxon>
        <taxon>Teleostei</taxon>
        <taxon>Neoteleostei</taxon>
        <taxon>Acanthomorphata</taxon>
        <taxon>Ovalentaria</taxon>
        <taxon>Atherinomorphae</taxon>
        <taxon>Cyprinodontiformes</taxon>
        <taxon>Nothobranchiidae</taxon>
        <taxon>Nothobranchius</taxon>
    </lineage>
</organism>
<feature type="non-terminal residue" evidence="1">
    <location>
        <position position="104"/>
    </location>
</feature>
<accession>A0A1A8SCG4</accession>
<sequence>PPALLEKGSRRAAAHHLLSQLILYKKQNLRPGFIFTFNIVAGRRSAETLRHQVTSLCCDKSQSRFIRQTITAILLPSKAANAAKFAERHGAFIILRRFAGTVYL</sequence>
<evidence type="ECO:0000313" key="1">
    <source>
        <dbReference type="EMBL" id="SBS15344.1"/>
    </source>
</evidence>
<protein>
    <submittedName>
        <fullName evidence="1">Uncharacterized protein</fullName>
    </submittedName>
</protein>
<reference evidence="1" key="1">
    <citation type="submission" date="2016-05" db="EMBL/GenBank/DDBJ databases">
        <authorList>
            <person name="Lavstsen T."/>
            <person name="Jespersen J.S."/>
        </authorList>
    </citation>
    <scope>NUCLEOTIDE SEQUENCE</scope>
    <source>
        <tissue evidence="1">Brain</tissue>
    </source>
</reference>
<dbReference type="EMBL" id="HAEI01012875">
    <property type="protein sequence ID" value="SBS15344.1"/>
    <property type="molecule type" value="Transcribed_RNA"/>
</dbReference>